<name>A0A081N610_9GAMM</name>
<evidence type="ECO:0000256" key="1">
    <source>
        <dbReference type="SAM" id="MobiDB-lite"/>
    </source>
</evidence>
<accession>A0A081N610</accession>
<evidence type="ECO:0000313" key="3">
    <source>
        <dbReference type="Proteomes" id="UP000028006"/>
    </source>
</evidence>
<gene>
    <name evidence="2" type="ORF">GZ77_16645</name>
</gene>
<dbReference type="EMBL" id="JOKG01000003">
    <property type="protein sequence ID" value="KEQ13883.1"/>
    <property type="molecule type" value="Genomic_DNA"/>
</dbReference>
<sequence length="112" mass="12390">MIFESTIKLREHPALETPEANTASTPDDSVATSGLNTSPKPKTMLDVLQAIGAKATQSRQDNQCFNTSESLTGRHRVEELDSYTSLDSSHNYPYFSYNTCNFQTVTPLSEVL</sequence>
<dbReference type="RefSeq" id="WP_034877181.1">
    <property type="nucleotide sequence ID" value="NZ_JOKG01000003.1"/>
</dbReference>
<reference evidence="2 3" key="1">
    <citation type="submission" date="2014-06" db="EMBL/GenBank/DDBJ databases">
        <title>Whole Genome Sequences of Three Symbiotic Endozoicomonas Bacteria.</title>
        <authorList>
            <person name="Neave M.J."/>
            <person name="Apprill A."/>
            <person name="Voolstra C.R."/>
        </authorList>
    </citation>
    <scope>NUCLEOTIDE SEQUENCE [LARGE SCALE GENOMIC DNA]</scope>
    <source>
        <strain evidence="2 3">LMG 24815</strain>
    </source>
</reference>
<organism evidence="2 3">
    <name type="scientific">Endozoicomonas montiporae</name>
    <dbReference type="NCBI Taxonomy" id="1027273"/>
    <lineage>
        <taxon>Bacteria</taxon>
        <taxon>Pseudomonadati</taxon>
        <taxon>Pseudomonadota</taxon>
        <taxon>Gammaproteobacteria</taxon>
        <taxon>Oceanospirillales</taxon>
        <taxon>Endozoicomonadaceae</taxon>
        <taxon>Endozoicomonas</taxon>
    </lineage>
</organism>
<dbReference type="Proteomes" id="UP000028006">
    <property type="component" value="Unassembled WGS sequence"/>
</dbReference>
<keyword evidence="3" id="KW-1185">Reference proteome</keyword>
<proteinExistence type="predicted"/>
<feature type="region of interest" description="Disordered" evidence="1">
    <location>
        <begin position="1"/>
        <end position="41"/>
    </location>
</feature>
<protein>
    <submittedName>
        <fullName evidence="2">Uncharacterized protein</fullName>
    </submittedName>
</protein>
<feature type="compositionally biased region" description="Polar residues" evidence="1">
    <location>
        <begin position="19"/>
        <end position="40"/>
    </location>
</feature>
<dbReference type="AlphaFoldDB" id="A0A081N610"/>
<evidence type="ECO:0000313" key="2">
    <source>
        <dbReference type="EMBL" id="KEQ13883.1"/>
    </source>
</evidence>
<comment type="caution">
    <text evidence="2">The sequence shown here is derived from an EMBL/GenBank/DDBJ whole genome shotgun (WGS) entry which is preliminary data.</text>
</comment>